<dbReference type="HOGENOM" id="CLU_076312_2_0_3"/>
<dbReference type="PANTHER" id="PTHR35400">
    <property type="entry name" value="SLR1083 PROTEIN"/>
    <property type="match status" value="1"/>
</dbReference>
<feature type="domain" description="Putative restriction endonuclease" evidence="1">
    <location>
        <begin position="12"/>
        <end position="180"/>
    </location>
</feature>
<dbReference type="InterPro" id="IPR008538">
    <property type="entry name" value="Uma2"/>
</dbReference>
<dbReference type="CDD" id="cd06260">
    <property type="entry name" value="DUF820-like"/>
    <property type="match status" value="1"/>
</dbReference>
<dbReference type="SUPFAM" id="SSF52980">
    <property type="entry name" value="Restriction endonuclease-like"/>
    <property type="match status" value="1"/>
</dbReference>
<dbReference type="InterPro" id="IPR012296">
    <property type="entry name" value="Nuclease_put_TT1808"/>
</dbReference>
<dbReference type="InterPro" id="IPR011335">
    <property type="entry name" value="Restrct_endonuc-II-like"/>
</dbReference>
<organism evidence="2 3">
    <name type="scientific">Gloeothece citriformis (strain PCC 7424)</name>
    <name type="common">Cyanothece sp. (strain PCC 7424)</name>
    <dbReference type="NCBI Taxonomy" id="65393"/>
    <lineage>
        <taxon>Bacteria</taxon>
        <taxon>Bacillati</taxon>
        <taxon>Cyanobacteriota</taxon>
        <taxon>Cyanophyceae</taxon>
        <taxon>Oscillatoriophycideae</taxon>
        <taxon>Chroococcales</taxon>
        <taxon>Aphanothecaceae</taxon>
        <taxon>Gloeothece</taxon>
        <taxon>Gloeothece citriformis</taxon>
    </lineage>
</organism>
<dbReference type="KEGG" id="cyc:PCC7424_3415"/>
<dbReference type="PANTHER" id="PTHR35400:SF1">
    <property type="entry name" value="SLR1083 PROTEIN"/>
    <property type="match status" value="1"/>
</dbReference>
<protein>
    <recommendedName>
        <fullName evidence="1">Putative restriction endonuclease domain-containing protein</fullName>
    </recommendedName>
</protein>
<proteinExistence type="predicted"/>
<keyword evidence="3" id="KW-1185">Reference proteome</keyword>
<dbReference type="OrthoDB" id="509866at2"/>
<dbReference type="EMBL" id="CP001291">
    <property type="protein sequence ID" value="ACK71810.1"/>
    <property type="molecule type" value="Genomic_DNA"/>
</dbReference>
<evidence type="ECO:0000259" key="1">
    <source>
        <dbReference type="Pfam" id="PF05685"/>
    </source>
</evidence>
<evidence type="ECO:0000313" key="2">
    <source>
        <dbReference type="EMBL" id="ACK71810.1"/>
    </source>
</evidence>
<dbReference type="Proteomes" id="UP000002384">
    <property type="component" value="Chromosome"/>
</dbReference>
<gene>
    <name evidence="2" type="ordered locus">PCC7424_3415</name>
</gene>
<dbReference type="RefSeq" id="WP_015955405.1">
    <property type="nucleotide sequence ID" value="NC_011729.1"/>
</dbReference>
<name>B7KF94_GLOC7</name>
<sequence length="186" mass="20936">MTPTVATAKFSLEEYHQMIQAGILALRRVELVDGFIVEMPPEGTEHSYYGQTLADRFRLLLANQALVRENKPITLSTNSEPEPDIAIVKLPATTYLTHHPYGEDIYLLIEVSKSTLGFDRSVKKKVYATEGIQDYWIVDLVNKQLKVYRSPSEGDYQIITTLNTDSIISPLAFPDITIAVKEIFAS</sequence>
<evidence type="ECO:0000313" key="3">
    <source>
        <dbReference type="Proteomes" id="UP000002384"/>
    </source>
</evidence>
<dbReference type="Pfam" id="PF05685">
    <property type="entry name" value="Uma2"/>
    <property type="match status" value="1"/>
</dbReference>
<dbReference type="STRING" id="65393.PCC7424_3415"/>
<reference evidence="3" key="1">
    <citation type="journal article" date="2011" name="MBio">
        <title>Novel metabolic attributes of the genus Cyanothece, comprising a group of unicellular nitrogen-fixing Cyanobacteria.</title>
        <authorList>
            <person name="Bandyopadhyay A."/>
            <person name="Elvitigala T."/>
            <person name="Welsh E."/>
            <person name="Stockel J."/>
            <person name="Liberton M."/>
            <person name="Min H."/>
            <person name="Sherman L.A."/>
            <person name="Pakrasi H.B."/>
        </authorList>
    </citation>
    <scope>NUCLEOTIDE SEQUENCE [LARGE SCALE GENOMIC DNA]</scope>
    <source>
        <strain evidence="3">PCC 7424</strain>
    </source>
</reference>
<accession>B7KF94</accession>
<dbReference type="Gene3D" id="3.90.1570.10">
    <property type="entry name" value="tt1808, chain A"/>
    <property type="match status" value="1"/>
</dbReference>
<dbReference type="eggNOG" id="COG4636">
    <property type="taxonomic scope" value="Bacteria"/>
</dbReference>
<dbReference type="AlphaFoldDB" id="B7KF94"/>